<accession>A0ABD2MAR3</accession>
<dbReference type="SMART" id="SM00225">
    <property type="entry name" value="BTB"/>
    <property type="match status" value="1"/>
</dbReference>
<dbReference type="SMART" id="SM00875">
    <property type="entry name" value="BACK"/>
    <property type="match status" value="1"/>
</dbReference>
<keyword evidence="3" id="KW-1185">Reference proteome</keyword>
<dbReference type="Gene3D" id="3.30.710.10">
    <property type="entry name" value="Potassium Channel Kv1.1, Chain A"/>
    <property type="match status" value="1"/>
</dbReference>
<feature type="domain" description="BTB" evidence="1">
    <location>
        <begin position="22"/>
        <end position="96"/>
    </location>
</feature>
<dbReference type="Pfam" id="PF00651">
    <property type="entry name" value="BTB"/>
    <property type="match status" value="1"/>
</dbReference>
<dbReference type="PANTHER" id="PTHR45774">
    <property type="entry name" value="BTB/POZ DOMAIN-CONTAINING"/>
    <property type="match status" value="1"/>
</dbReference>
<dbReference type="Proteomes" id="UP001620626">
    <property type="component" value="Unassembled WGS sequence"/>
</dbReference>
<dbReference type="SUPFAM" id="SSF54695">
    <property type="entry name" value="POZ domain"/>
    <property type="match status" value="1"/>
</dbReference>
<dbReference type="InterPro" id="IPR011705">
    <property type="entry name" value="BACK"/>
</dbReference>
<dbReference type="Gene3D" id="1.25.40.420">
    <property type="match status" value="1"/>
</dbReference>
<dbReference type="InterPro" id="IPR008974">
    <property type="entry name" value="TRAF-like"/>
</dbReference>
<protein>
    <recommendedName>
        <fullName evidence="1">BTB domain-containing protein</fullName>
    </recommendedName>
</protein>
<dbReference type="PROSITE" id="PS50097">
    <property type="entry name" value="BTB"/>
    <property type="match status" value="1"/>
</dbReference>
<evidence type="ECO:0000313" key="3">
    <source>
        <dbReference type="Proteomes" id="UP001620626"/>
    </source>
</evidence>
<evidence type="ECO:0000313" key="2">
    <source>
        <dbReference type="EMBL" id="KAL3124607.1"/>
    </source>
</evidence>
<evidence type="ECO:0000259" key="1">
    <source>
        <dbReference type="PROSITE" id="PS50097"/>
    </source>
</evidence>
<sequence length="439" mass="49527">MFSNADSLVQRMRHLMTTGEGADVNFLVGRGDEKELISAHKLILKTASGIFDEMFQMNTVNGKREDATWEVISSVEVIDVDVGTFKIMLRFIYTNECCGLNEHNAMEVLYAAKKYRIAGLIKACVMSISICKLPNVFASLLSARSLGENDFVLHCLAYIDRNAETLIKTNEFLQIDQNLLVELLGRDQLRICGEIALWNAALFWADGKCRQNGKECSGPNRRAMLGPALHKIRFPLIPMADFADVVAPSDVLTKEEMLSVFLFLANPRGEISALFPLPFPTHRRPFICKAMIEWKIEKLSELARSDGETFKIRHSDAVNIEGMAFRIKAFTSHHIGQLVEFFVMLECDNKKIDEWITLCSASLRIPSQNENKKDLLLVAHNESSKCLPDRLVVMPLKKLMDPANGWYDEENDSVILVSELFVDEANRGEEEKGKCGRKS</sequence>
<name>A0ABD2MAR3_9BILA</name>
<gene>
    <name evidence="2" type="ORF">niasHT_010448</name>
</gene>
<dbReference type="Pfam" id="PF07707">
    <property type="entry name" value="BACK"/>
    <property type="match status" value="1"/>
</dbReference>
<dbReference type="Gene3D" id="2.60.210.10">
    <property type="entry name" value="Apoptosis, Tumor Necrosis Factor Receptor Associated Protein 2, Chain A"/>
    <property type="match status" value="1"/>
</dbReference>
<organism evidence="2 3">
    <name type="scientific">Heterodera trifolii</name>
    <dbReference type="NCBI Taxonomy" id="157864"/>
    <lineage>
        <taxon>Eukaryota</taxon>
        <taxon>Metazoa</taxon>
        <taxon>Ecdysozoa</taxon>
        <taxon>Nematoda</taxon>
        <taxon>Chromadorea</taxon>
        <taxon>Rhabditida</taxon>
        <taxon>Tylenchina</taxon>
        <taxon>Tylenchomorpha</taxon>
        <taxon>Tylenchoidea</taxon>
        <taxon>Heteroderidae</taxon>
        <taxon>Heteroderinae</taxon>
        <taxon>Heterodera</taxon>
    </lineage>
</organism>
<dbReference type="InterPro" id="IPR000210">
    <property type="entry name" value="BTB/POZ_dom"/>
</dbReference>
<dbReference type="PANTHER" id="PTHR45774:SF3">
    <property type="entry name" value="BTB (POZ) DOMAIN-CONTAINING 2B-RELATED"/>
    <property type="match status" value="1"/>
</dbReference>
<reference evidence="2 3" key="1">
    <citation type="submission" date="2024-10" db="EMBL/GenBank/DDBJ databases">
        <authorList>
            <person name="Kim D."/>
        </authorList>
    </citation>
    <scope>NUCLEOTIDE SEQUENCE [LARGE SCALE GENOMIC DNA]</scope>
    <source>
        <strain evidence="2">BH-2024</strain>
    </source>
</reference>
<dbReference type="AlphaFoldDB" id="A0ABD2MAR3"/>
<comment type="caution">
    <text evidence="2">The sequence shown here is derived from an EMBL/GenBank/DDBJ whole genome shotgun (WGS) entry which is preliminary data.</text>
</comment>
<dbReference type="EMBL" id="JBICBT010000066">
    <property type="protein sequence ID" value="KAL3124607.1"/>
    <property type="molecule type" value="Genomic_DNA"/>
</dbReference>
<proteinExistence type="predicted"/>
<dbReference type="InterPro" id="IPR011333">
    <property type="entry name" value="SKP1/BTB/POZ_sf"/>
</dbReference>